<evidence type="ECO:0000259" key="2">
    <source>
        <dbReference type="Pfam" id="PF08378"/>
    </source>
</evidence>
<name>A0A6G9YFZ2_9NOCA</name>
<keyword evidence="4" id="KW-1185">Reference proteome</keyword>
<evidence type="ECO:0000256" key="1">
    <source>
        <dbReference type="SAM" id="Phobius"/>
    </source>
</evidence>
<feature type="transmembrane region" description="Helical" evidence="1">
    <location>
        <begin position="273"/>
        <end position="297"/>
    </location>
</feature>
<evidence type="ECO:0000313" key="3">
    <source>
        <dbReference type="EMBL" id="QIS11966.1"/>
    </source>
</evidence>
<accession>A0A6G9YFZ2</accession>
<dbReference type="KEGG" id="nah:F5544_20510"/>
<dbReference type="Proteomes" id="UP000503540">
    <property type="component" value="Chromosome"/>
</dbReference>
<dbReference type="EMBL" id="CP046172">
    <property type="protein sequence ID" value="QIS11966.1"/>
    <property type="molecule type" value="Genomic_DNA"/>
</dbReference>
<protein>
    <submittedName>
        <fullName evidence="3">NERD domain-containing protein</fullName>
    </submittedName>
</protein>
<gene>
    <name evidence="3" type="ORF">F5544_20510</name>
</gene>
<keyword evidence="1" id="KW-0472">Membrane</keyword>
<evidence type="ECO:0000313" key="4">
    <source>
        <dbReference type="Proteomes" id="UP000503540"/>
    </source>
</evidence>
<proteinExistence type="predicted"/>
<reference evidence="3 4" key="1">
    <citation type="journal article" date="2019" name="ACS Chem. Biol.">
        <title>Identification and Mobilization of a Cryptic Antibiotic Biosynthesis Gene Locus from a Human-Pathogenic Nocardia Isolate.</title>
        <authorList>
            <person name="Herisse M."/>
            <person name="Ishida K."/>
            <person name="Porter J.L."/>
            <person name="Howden B."/>
            <person name="Hertweck C."/>
            <person name="Stinear T.P."/>
            <person name="Pidot S.J."/>
        </authorList>
    </citation>
    <scope>NUCLEOTIDE SEQUENCE [LARGE SCALE GENOMIC DNA]</scope>
    <source>
        <strain evidence="3 4">AUSMDU00012717</strain>
    </source>
</reference>
<sequence length="300" mass="33716">MLVRVQNPAGTNAERALIDWLRTWKDPSSPHGVATINASLFHQDRLHQFDAIVWTPSSCVIIEAEALVARQDGVLEIPLNGPWTISGEPAALEGRDRRTPLEKSREHTYALYNWLAARGLGQRVVHGIVLVVPLRGAELTIQQAWSDPSFDVVLGDDPSRLRSYFEQLAEEEQFLWTANDIAVAFRGLGILPYLPAPQDLINEGFLGPIDITLWHGGPNQAQAEAYVEEMRLAKEREAQVSPRLRIESPWYSPWKLYPRVPGDMDMGRAFMRILLATGMIVAFVWVLWFVISLVLTYGPG</sequence>
<keyword evidence="1" id="KW-0812">Transmembrane</keyword>
<dbReference type="RefSeq" id="WP_167474716.1">
    <property type="nucleotide sequence ID" value="NZ_CP046172.1"/>
</dbReference>
<dbReference type="Pfam" id="PF08378">
    <property type="entry name" value="NERD"/>
    <property type="match status" value="1"/>
</dbReference>
<keyword evidence="1" id="KW-1133">Transmembrane helix</keyword>
<organism evidence="3 4">
    <name type="scientific">Nocardia arthritidis</name>
    <dbReference type="NCBI Taxonomy" id="228602"/>
    <lineage>
        <taxon>Bacteria</taxon>
        <taxon>Bacillati</taxon>
        <taxon>Actinomycetota</taxon>
        <taxon>Actinomycetes</taxon>
        <taxon>Mycobacteriales</taxon>
        <taxon>Nocardiaceae</taxon>
        <taxon>Nocardia</taxon>
    </lineage>
</organism>
<dbReference type="InterPro" id="IPR011528">
    <property type="entry name" value="NERD"/>
</dbReference>
<dbReference type="AlphaFoldDB" id="A0A6G9YFZ2"/>
<feature type="domain" description="NERD" evidence="2">
    <location>
        <begin position="10"/>
        <end position="130"/>
    </location>
</feature>